<feature type="domain" description="RecX third three-helical" evidence="7">
    <location>
        <begin position="218"/>
        <end position="261"/>
    </location>
</feature>
<dbReference type="InterPro" id="IPR003783">
    <property type="entry name" value="Regulatory_RecX"/>
</dbReference>
<dbReference type="Proteomes" id="UP000240728">
    <property type="component" value="Unassembled WGS sequence"/>
</dbReference>
<dbReference type="InterPro" id="IPR036388">
    <property type="entry name" value="WH-like_DNA-bd_sf"/>
</dbReference>
<comment type="subcellular location">
    <subcellularLocation>
        <location evidence="1 5">Cytoplasm</location>
    </subcellularLocation>
</comment>
<dbReference type="InterPro" id="IPR053925">
    <property type="entry name" value="RecX_HTH_3rd"/>
</dbReference>
<dbReference type="GO" id="GO:0005737">
    <property type="term" value="C:cytoplasm"/>
    <property type="evidence" value="ECO:0007669"/>
    <property type="project" value="UniProtKB-SubCell"/>
</dbReference>
<dbReference type="EMBL" id="PYNF01000006">
    <property type="protein sequence ID" value="PSU99145.1"/>
    <property type="molecule type" value="Genomic_DNA"/>
</dbReference>
<reference evidence="10 11" key="1">
    <citation type="submission" date="2018-01" db="EMBL/GenBank/DDBJ databases">
        <title>Whole genome sequencing of Histamine producing bacteria.</title>
        <authorList>
            <person name="Butler K."/>
        </authorList>
    </citation>
    <scope>NUCLEOTIDE SEQUENCE [LARGE SCALE GENOMIC DNA]</scope>
    <source>
        <strain evidence="9 10">A1-4</strain>
        <strain evidence="8 11">FS-7.2</strain>
    </source>
</reference>
<feature type="domain" description="RecX second three-helical" evidence="6">
    <location>
        <begin position="60"/>
        <end position="100"/>
    </location>
</feature>
<dbReference type="OrthoDB" id="9790667at2"/>
<evidence type="ECO:0000313" key="9">
    <source>
        <dbReference type="EMBL" id="PSX46010.1"/>
    </source>
</evidence>
<evidence type="ECO:0000313" key="11">
    <source>
        <dbReference type="Proteomes" id="UP000241426"/>
    </source>
</evidence>
<evidence type="ECO:0000313" key="10">
    <source>
        <dbReference type="Proteomes" id="UP000240728"/>
    </source>
</evidence>
<gene>
    <name evidence="5" type="primary">recX</name>
    <name evidence="9" type="ORF">C0W53_03500</name>
    <name evidence="8" type="ORF">C9J27_09240</name>
</gene>
<evidence type="ECO:0000256" key="2">
    <source>
        <dbReference type="ARBA" id="ARBA00009695"/>
    </source>
</evidence>
<evidence type="ECO:0000256" key="5">
    <source>
        <dbReference type="HAMAP-Rule" id="MF_01114"/>
    </source>
</evidence>
<dbReference type="GO" id="GO:0006282">
    <property type="term" value="P:regulation of DNA repair"/>
    <property type="evidence" value="ECO:0007669"/>
    <property type="project" value="UniProtKB-UniRule"/>
</dbReference>
<dbReference type="InterPro" id="IPR053924">
    <property type="entry name" value="RecX_HTH_2nd"/>
</dbReference>
<dbReference type="RefSeq" id="WP_045041160.1">
    <property type="nucleotide sequence ID" value="NZ_JAUZMX010000002.1"/>
</dbReference>
<evidence type="ECO:0000256" key="1">
    <source>
        <dbReference type="ARBA" id="ARBA00004496"/>
    </source>
</evidence>
<dbReference type="AlphaFoldDB" id="A0A2T3KIK5"/>
<dbReference type="Pfam" id="PF02631">
    <property type="entry name" value="RecX_HTH2"/>
    <property type="match status" value="1"/>
</dbReference>
<keyword evidence="10" id="KW-1185">Reference proteome</keyword>
<dbReference type="Proteomes" id="UP000241426">
    <property type="component" value="Unassembled WGS sequence"/>
</dbReference>
<dbReference type="PANTHER" id="PTHR33602:SF1">
    <property type="entry name" value="REGULATORY PROTEIN RECX FAMILY PROTEIN"/>
    <property type="match status" value="1"/>
</dbReference>
<dbReference type="Gene3D" id="1.10.10.10">
    <property type="entry name" value="Winged helix-like DNA-binding domain superfamily/Winged helix DNA-binding domain"/>
    <property type="match status" value="2"/>
</dbReference>
<proteinExistence type="inferred from homology"/>
<keyword evidence="4 5" id="KW-0963">Cytoplasm</keyword>
<evidence type="ECO:0000259" key="7">
    <source>
        <dbReference type="Pfam" id="PF21981"/>
    </source>
</evidence>
<dbReference type="PANTHER" id="PTHR33602">
    <property type="entry name" value="REGULATORY PROTEIN RECX FAMILY PROTEIN"/>
    <property type="match status" value="1"/>
</dbReference>
<dbReference type="Pfam" id="PF21981">
    <property type="entry name" value="RecX_HTH3"/>
    <property type="match status" value="1"/>
</dbReference>
<evidence type="ECO:0000256" key="4">
    <source>
        <dbReference type="ARBA" id="ARBA00022490"/>
    </source>
</evidence>
<evidence type="ECO:0000259" key="6">
    <source>
        <dbReference type="Pfam" id="PF02631"/>
    </source>
</evidence>
<evidence type="ECO:0000313" key="8">
    <source>
        <dbReference type="EMBL" id="PSU99145.1"/>
    </source>
</evidence>
<accession>A0A2T3KIK5</accession>
<organism evidence="8 11">
    <name type="scientific">Photobacterium kishitanii</name>
    <dbReference type="NCBI Taxonomy" id="318456"/>
    <lineage>
        <taxon>Bacteria</taxon>
        <taxon>Pseudomonadati</taxon>
        <taxon>Pseudomonadota</taxon>
        <taxon>Gammaproteobacteria</taxon>
        <taxon>Vibrionales</taxon>
        <taxon>Vibrionaceae</taxon>
        <taxon>Photobacterium</taxon>
    </lineage>
</organism>
<dbReference type="EMBL" id="PYOZ01000002">
    <property type="protein sequence ID" value="PSX46010.1"/>
    <property type="molecule type" value="Genomic_DNA"/>
</dbReference>
<sequence>MKKPYPAKTIQNVINSAIYHLNLRDHSEYELRKKLEAKTEQQDWIETVLQQMKDFGYLKDDLPFALHFSERAFSNEYGQQYIKQKLKTKGIPESIIEEALAEVIEKKQVIELAMISDRLNSYDDFSQTTKDKITNDLTKRGFSFQDISTAIAEHAAADTLLSKAKIKGMNADLTTEVLKLVRKLKGRTVIKQELKMKHVDITDLEQVLDELTDAGDIDFYENCQLVLAKKRFDLSNFKDKSKAYAYLSSKGYSQDEIKEAMAAAI</sequence>
<evidence type="ECO:0000256" key="3">
    <source>
        <dbReference type="ARBA" id="ARBA00018111"/>
    </source>
</evidence>
<name>A0A2T3KIK5_9GAMM</name>
<dbReference type="STRING" id="318456.GCA_001455895_00454"/>
<comment type="function">
    <text evidence="5">Modulates RecA activity.</text>
</comment>
<protein>
    <recommendedName>
        <fullName evidence="3 5">Regulatory protein RecX</fullName>
    </recommendedName>
</protein>
<dbReference type="HAMAP" id="MF_01114">
    <property type="entry name" value="RecX"/>
    <property type="match status" value="1"/>
</dbReference>
<comment type="caution">
    <text evidence="8">The sequence shown here is derived from an EMBL/GenBank/DDBJ whole genome shotgun (WGS) entry which is preliminary data.</text>
</comment>
<comment type="similarity">
    <text evidence="2 5">Belongs to the RecX family.</text>
</comment>